<name>A0AAV9CDU7_ACOCL</name>
<sequence>MISDAWDVFHRMKVKGPSPDFKTYSMFISCLCKVGRSVEGLELIDDMRENGITPSAVNFRSVFNGLKEKASKIWLRKCGRTKQIALSSSIAQQHNYSEYLNKAIHFLFQQEQLISE</sequence>
<dbReference type="InterPro" id="IPR002885">
    <property type="entry name" value="PPR_rpt"/>
</dbReference>
<gene>
    <name evidence="3" type="ORF">QJS10_CPB19g01292</name>
</gene>
<reference evidence="3" key="2">
    <citation type="submission" date="2023-06" db="EMBL/GenBank/DDBJ databases">
        <authorList>
            <person name="Ma L."/>
            <person name="Liu K.-W."/>
            <person name="Li Z."/>
            <person name="Hsiao Y.-Y."/>
            <person name="Qi Y."/>
            <person name="Fu T."/>
            <person name="Tang G."/>
            <person name="Zhang D."/>
            <person name="Sun W.-H."/>
            <person name="Liu D.-K."/>
            <person name="Li Y."/>
            <person name="Chen G.-Z."/>
            <person name="Liu X.-D."/>
            <person name="Liao X.-Y."/>
            <person name="Jiang Y.-T."/>
            <person name="Yu X."/>
            <person name="Hao Y."/>
            <person name="Huang J."/>
            <person name="Zhao X.-W."/>
            <person name="Ke S."/>
            <person name="Chen Y.-Y."/>
            <person name="Wu W.-L."/>
            <person name="Hsu J.-L."/>
            <person name="Lin Y.-F."/>
            <person name="Huang M.-D."/>
            <person name="Li C.-Y."/>
            <person name="Huang L."/>
            <person name="Wang Z.-W."/>
            <person name="Zhao X."/>
            <person name="Zhong W.-Y."/>
            <person name="Peng D.-H."/>
            <person name="Ahmad S."/>
            <person name="Lan S."/>
            <person name="Zhang J.-S."/>
            <person name="Tsai W.-C."/>
            <person name="Van De Peer Y."/>
            <person name="Liu Z.-J."/>
        </authorList>
    </citation>
    <scope>NUCLEOTIDE SEQUENCE</scope>
    <source>
        <strain evidence="3">CP</strain>
        <tissue evidence="3">Leaves</tissue>
    </source>
</reference>
<dbReference type="PANTHER" id="PTHR47942:SF16">
    <property type="entry name" value="PENTATRICOPEPTIDE REPEAT DOMAIN CONTAINING PROTEIN-RELATED"/>
    <property type="match status" value="1"/>
</dbReference>
<accession>A0AAV9CDU7</accession>
<dbReference type="PANTHER" id="PTHR47942">
    <property type="entry name" value="TETRATRICOPEPTIDE REPEAT (TPR)-LIKE SUPERFAMILY PROTEIN-RELATED"/>
    <property type="match status" value="1"/>
</dbReference>
<dbReference type="Pfam" id="PF13041">
    <property type="entry name" value="PPR_2"/>
    <property type="match status" value="1"/>
</dbReference>
<dbReference type="InterPro" id="IPR051222">
    <property type="entry name" value="PPR/CCM1_RNA-binding"/>
</dbReference>
<dbReference type="Proteomes" id="UP001180020">
    <property type="component" value="Unassembled WGS sequence"/>
</dbReference>
<feature type="repeat" description="PPR" evidence="2">
    <location>
        <begin position="20"/>
        <end position="54"/>
    </location>
</feature>
<evidence type="ECO:0008006" key="5">
    <source>
        <dbReference type="Google" id="ProtNLM"/>
    </source>
</evidence>
<dbReference type="PROSITE" id="PS51375">
    <property type="entry name" value="PPR"/>
    <property type="match status" value="1"/>
</dbReference>
<organism evidence="3 4">
    <name type="scientific">Acorus calamus</name>
    <name type="common">Sweet flag</name>
    <dbReference type="NCBI Taxonomy" id="4465"/>
    <lineage>
        <taxon>Eukaryota</taxon>
        <taxon>Viridiplantae</taxon>
        <taxon>Streptophyta</taxon>
        <taxon>Embryophyta</taxon>
        <taxon>Tracheophyta</taxon>
        <taxon>Spermatophyta</taxon>
        <taxon>Magnoliopsida</taxon>
        <taxon>Liliopsida</taxon>
        <taxon>Acoraceae</taxon>
        <taxon>Acorus</taxon>
    </lineage>
</organism>
<evidence type="ECO:0000256" key="1">
    <source>
        <dbReference type="ARBA" id="ARBA00022737"/>
    </source>
</evidence>
<dbReference type="NCBIfam" id="TIGR00756">
    <property type="entry name" value="PPR"/>
    <property type="match status" value="1"/>
</dbReference>
<dbReference type="EMBL" id="JAUJYO010000019">
    <property type="protein sequence ID" value="KAK1287051.1"/>
    <property type="molecule type" value="Genomic_DNA"/>
</dbReference>
<dbReference type="AlphaFoldDB" id="A0AAV9CDU7"/>
<comment type="caution">
    <text evidence="3">The sequence shown here is derived from an EMBL/GenBank/DDBJ whole genome shotgun (WGS) entry which is preliminary data.</text>
</comment>
<dbReference type="InterPro" id="IPR011990">
    <property type="entry name" value="TPR-like_helical_dom_sf"/>
</dbReference>
<dbReference type="Gene3D" id="1.25.40.10">
    <property type="entry name" value="Tetratricopeptide repeat domain"/>
    <property type="match status" value="1"/>
</dbReference>
<protein>
    <recommendedName>
        <fullName evidence="5">Pentatricopeptide repeat-containing protein</fullName>
    </recommendedName>
</protein>
<keyword evidence="4" id="KW-1185">Reference proteome</keyword>
<evidence type="ECO:0000256" key="2">
    <source>
        <dbReference type="PROSITE-ProRule" id="PRU00708"/>
    </source>
</evidence>
<proteinExistence type="predicted"/>
<evidence type="ECO:0000313" key="3">
    <source>
        <dbReference type="EMBL" id="KAK1287051.1"/>
    </source>
</evidence>
<evidence type="ECO:0000313" key="4">
    <source>
        <dbReference type="Proteomes" id="UP001180020"/>
    </source>
</evidence>
<reference evidence="3" key="1">
    <citation type="journal article" date="2023" name="Nat. Commun.">
        <title>Diploid and tetraploid genomes of Acorus and the evolution of monocots.</title>
        <authorList>
            <person name="Ma L."/>
            <person name="Liu K.W."/>
            <person name="Li Z."/>
            <person name="Hsiao Y.Y."/>
            <person name="Qi Y."/>
            <person name="Fu T."/>
            <person name="Tang G.D."/>
            <person name="Zhang D."/>
            <person name="Sun W.H."/>
            <person name="Liu D.K."/>
            <person name="Li Y."/>
            <person name="Chen G.Z."/>
            <person name="Liu X.D."/>
            <person name="Liao X.Y."/>
            <person name="Jiang Y.T."/>
            <person name="Yu X."/>
            <person name="Hao Y."/>
            <person name="Huang J."/>
            <person name="Zhao X.W."/>
            <person name="Ke S."/>
            <person name="Chen Y.Y."/>
            <person name="Wu W.L."/>
            <person name="Hsu J.L."/>
            <person name="Lin Y.F."/>
            <person name="Huang M.D."/>
            <person name="Li C.Y."/>
            <person name="Huang L."/>
            <person name="Wang Z.W."/>
            <person name="Zhao X."/>
            <person name="Zhong W.Y."/>
            <person name="Peng D.H."/>
            <person name="Ahmad S."/>
            <person name="Lan S."/>
            <person name="Zhang J.S."/>
            <person name="Tsai W.C."/>
            <person name="Van de Peer Y."/>
            <person name="Liu Z.J."/>
        </authorList>
    </citation>
    <scope>NUCLEOTIDE SEQUENCE</scope>
    <source>
        <strain evidence="3">CP</strain>
    </source>
</reference>
<keyword evidence="1" id="KW-0677">Repeat</keyword>